<dbReference type="PANTHER" id="PTHR33121">
    <property type="entry name" value="CYCLIC DI-GMP PHOSPHODIESTERASE PDEF"/>
    <property type="match status" value="1"/>
</dbReference>
<evidence type="ECO:0000259" key="3">
    <source>
        <dbReference type="PROSITE" id="PS50883"/>
    </source>
</evidence>
<dbReference type="SMART" id="SM00052">
    <property type="entry name" value="EAL"/>
    <property type="match status" value="1"/>
</dbReference>
<dbReference type="InterPro" id="IPR000160">
    <property type="entry name" value="GGDEF_dom"/>
</dbReference>
<comment type="caution">
    <text evidence="5">The sequence shown here is derived from an EMBL/GenBank/DDBJ whole genome shotgun (WGS) entry which is preliminary data.</text>
</comment>
<dbReference type="AlphaFoldDB" id="A0AA37F892"/>
<dbReference type="InterPro" id="IPR043128">
    <property type="entry name" value="Rev_trsase/Diguanyl_cyclase"/>
</dbReference>
<dbReference type="PROSITE" id="PS50883">
    <property type="entry name" value="EAL"/>
    <property type="match status" value="1"/>
</dbReference>
<accession>A0AA37F892</accession>
<dbReference type="Gene3D" id="3.20.20.450">
    <property type="entry name" value="EAL domain"/>
    <property type="match status" value="1"/>
</dbReference>
<feature type="compositionally biased region" description="Low complexity" evidence="1">
    <location>
        <begin position="792"/>
        <end position="808"/>
    </location>
</feature>
<protein>
    <recommendedName>
        <fullName evidence="7">Diguanylate cyclase/phosphodiesterase</fullName>
    </recommendedName>
</protein>
<dbReference type="GO" id="GO:0071111">
    <property type="term" value="F:cyclic-guanylate-specific phosphodiesterase activity"/>
    <property type="evidence" value="ECO:0007669"/>
    <property type="project" value="InterPro"/>
</dbReference>
<feature type="transmembrane region" description="Helical" evidence="2">
    <location>
        <begin position="305"/>
        <end position="324"/>
    </location>
</feature>
<dbReference type="SUPFAM" id="SSF141868">
    <property type="entry name" value="EAL domain-like"/>
    <property type="match status" value="1"/>
</dbReference>
<dbReference type="InterPro" id="IPR029787">
    <property type="entry name" value="Nucleotide_cyclase"/>
</dbReference>
<evidence type="ECO:0000313" key="5">
    <source>
        <dbReference type="EMBL" id="GGK95776.1"/>
    </source>
</evidence>
<dbReference type="Pfam" id="PF00990">
    <property type="entry name" value="GGDEF"/>
    <property type="match status" value="1"/>
</dbReference>
<dbReference type="CDD" id="cd01949">
    <property type="entry name" value="GGDEF"/>
    <property type="match status" value="1"/>
</dbReference>
<feature type="transmembrane region" description="Helical" evidence="2">
    <location>
        <begin position="141"/>
        <end position="159"/>
    </location>
</feature>
<feature type="domain" description="EAL" evidence="3">
    <location>
        <begin position="531"/>
        <end position="790"/>
    </location>
</feature>
<gene>
    <name evidence="5" type="ORF">GCM10010126_63950</name>
</gene>
<keyword evidence="2" id="KW-0812">Transmembrane</keyword>
<organism evidence="5 6">
    <name type="scientific">Planomonospora parontospora</name>
    <dbReference type="NCBI Taxonomy" id="58119"/>
    <lineage>
        <taxon>Bacteria</taxon>
        <taxon>Bacillati</taxon>
        <taxon>Actinomycetota</taxon>
        <taxon>Actinomycetes</taxon>
        <taxon>Streptosporangiales</taxon>
        <taxon>Streptosporangiaceae</taxon>
        <taxon>Planomonospora</taxon>
    </lineage>
</organism>
<feature type="transmembrane region" description="Helical" evidence="2">
    <location>
        <begin position="277"/>
        <end position="299"/>
    </location>
</feature>
<reference evidence="5" key="1">
    <citation type="journal article" date="2014" name="Int. J. Syst. Evol. Microbiol.">
        <title>Complete genome sequence of Corynebacterium casei LMG S-19264T (=DSM 44701T), isolated from a smear-ripened cheese.</title>
        <authorList>
            <consortium name="US DOE Joint Genome Institute (JGI-PGF)"/>
            <person name="Walter F."/>
            <person name="Albersmeier A."/>
            <person name="Kalinowski J."/>
            <person name="Ruckert C."/>
        </authorList>
    </citation>
    <scope>NUCLEOTIDE SEQUENCE</scope>
    <source>
        <strain evidence="5">JCM 3093</strain>
    </source>
</reference>
<evidence type="ECO:0000256" key="1">
    <source>
        <dbReference type="SAM" id="MobiDB-lite"/>
    </source>
</evidence>
<evidence type="ECO:0000256" key="2">
    <source>
        <dbReference type="SAM" id="Phobius"/>
    </source>
</evidence>
<dbReference type="EMBL" id="BMQD01000033">
    <property type="protein sequence ID" value="GGK95776.1"/>
    <property type="molecule type" value="Genomic_DNA"/>
</dbReference>
<evidence type="ECO:0000313" key="6">
    <source>
        <dbReference type="Proteomes" id="UP000627984"/>
    </source>
</evidence>
<dbReference type="RefSeq" id="WP_191898138.1">
    <property type="nucleotide sequence ID" value="NZ_BMQD01000033.1"/>
</dbReference>
<dbReference type="PANTHER" id="PTHR33121:SF70">
    <property type="entry name" value="SIGNALING PROTEIN YKOW"/>
    <property type="match status" value="1"/>
</dbReference>
<keyword evidence="2" id="KW-1133">Transmembrane helix</keyword>
<dbReference type="CDD" id="cd01948">
    <property type="entry name" value="EAL"/>
    <property type="match status" value="1"/>
</dbReference>
<dbReference type="PROSITE" id="PS50887">
    <property type="entry name" value="GGDEF"/>
    <property type="match status" value="1"/>
</dbReference>
<feature type="domain" description="GGDEF" evidence="4">
    <location>
        <begin position="391"/>
        <end position="522"/>
    </location>
</feature>
<name>A0AA37F892_9ACTN</name>
<feature type="transmembrane region" description="Helical" evidence="2">
    <location>
        <begin position="21"/>
        <end position="41"/>
    </location>
</feature>
<dbReference type="InterPro" id="IPR050706">
    <property type="entry name" value="Cyclic-di-GMP_PDE-like"/>
</dbReference>
<evidence type="ECO:0008006" key="7">
    <source>
        <dbReference type="Google" id="ProtNLM"/>
    </source>
</evidence>
<feature type="transmembrane region" description="Helical" evidence="2">
    <location>
        <begin position="47"/>
        <end position="64"/>
    </location>
</feature>
<feature type="transmembrane region" description="Helical" evidence="2">
    <location>
        <begin position="76"/>
        <end position="97"/>
    </location>
</feature>
<evidence type="ECO:0000259" key="4">
    <source>
        <dbReference type="PROSITE" id="PS50887"/>
    </source>
</evidence>
<dbReference type="InterPro" id="IPR035919">
    <property type="entry name" value="EAL_sf"/>
</dbReference>
<dbReference type="SMART" id="SM00267">
    <property type="entry name" value="GGDEF"/>
    <property type="match status" value="1"/>
</dbReference>
<feature type="region of interest" description="Disordered" evidence="1">
    <location>
        <begin position="788"/>
        <end position="817"/>
    </location>
</feature>
<keyword evidence="2" id="KW-0472">Membrane</keyword>
<feature type="transmembrane region" description="Helical" evidence="2">
    <location>
        <begin position="237"/>
        <end position="256"/>
    </location>
</feature>
<dbReference type="SUPFAM" id="SSF55073">
    <property type="entry name" value="Nucleotide cyclase"/>
    <property type="match status" value="1"/>
</dbReference>
<dbReference type="Pfam" id="PF00563">
    <property type="entry name" value="EAL"/>
    <property type="match status" value="1"/>
</dbReference>
<feature type="transmembrane region" description="Helical" evidence="2">
    <location>
        <begin position="206"/>
        <end position="225"/>
    </location>
</feature>
<sequence>MQPDASPTRHVTRGRRTARPPLWLLFLVGGLLVSAVSVLLPGEADDVAVRSVVSAAAVIAMVAGTRLRRPAAPAAWRLLAAGLAAWVGADLLWTGWFLTIGGVGHLAPIWLEVAYLLSYPLFFAGLGRLPGNAIRSRDGGVTLDAMVILLGLAFVYWTVAFNPYGGIHDPSDRNILMAATYPAADLFVQFMVMRLWFTHGLRNRSYAMLALGFAGMFANDVLYALDLQAGQGWDYDLLGNGGWLLWFVLMGTAALHPSAADGRRTASDGHLTVARGVAFLVMACAGPFSLVVTVPAGAPMDPLDFAAPLVIFAALMGFLIIRLITNARAAQRRAILLDKQAAELSRALEEQNALQELISHRAMHDPLTGLANRALFNDRLEQATARRAPSARHALLLLDLDGFKHVNDGYGHPVGDQLLVQAGRRLRETLREADTLARLGGDEFAVLLEDVTAAEAGEIAERVVDVVAEAYRVGEYALHVTTSVGLYMIAESVPAADVLRDADLALYAAKAAGKNQISVFHPGLRVERLDRARIAEGLRRALEQDAFSVDYQPVVNLETGGVHAVEALLRWRTPEGVVPPDAFIPTAEETGLIVPIGVQVLRRACFDARRWHERYGIAVNVNVSAVQLRRPDFVATVLDALADSGLPGEALILEITETALLDTGMQRSDQAVEYLFQLRGHGVRVAIDDFGTGYSSLAYLHRLPVDVVKIDGAFTTLTSGTDAASRQRHAFTRAILGLCESLDLPAVAEKVETAEQEEFLRDMRCPLGQGYLFSKPVPAATLDRFLAGGTGADTEGSGSSEGAGSAADPVGGGRLAG</sequence>
<proteinExistence type="predicted"/>
<feature type="transmembrane region" description="Helical" evidence="2">
    <location>
        <begin position="109"/>
        <end position="129"/>
    </location>
</feature>
<dbReference type="Proteomes" id="UP000627984">
    <property type="component" value="Unassembled WGS sequence"/>
</dbReference>
<feature type="transmembrane region" description="Helical" evidence="2">
    <location>
        <begin position="179"/>
        <end position="197"/>
    </location>
</feature>
<dbReference type="FunFam" id="3.30.70.270:FF:000001">
    <property type="entry name" value="Diguanylate cyclase domain protein"/>
    <property type="match status" value="1"/>
</dbReference>
<dbReference type="InterPro" id="IPR001633">
    <property type="entry name" value="EAL_dom"/>
</dbReference>
<reference evidence="5" key="2">
    <citation type="submission" date="2022-09" db="EMBL/GenBank/DDBJ databases">
        <authorList>
            <person name="Sun Q."/>
            <person name="Ohkuma M."/>
        </authorList>
    </citation>
    <scope>NUCLEOTIDE SEQUENCE</scope>
    <source>
        <strain evidence="5">JCM 3093</strain>
    </source>
</reference>
<dbReference type="NCBIfam" id="TIGR00254">
    <property type="entry name" value="GGDEF"/>
    <property type="match status" value="1"/>
</dbReference>
<dbReference type="Gene3D" id="3.30.70.270">
    <property type="match status" value="1"/>
</dbReference>